<dbReference type="Proteomes" id="UP000037326">
    <property type="component" value="Unassembled WGS sequence"/>
</dbReference>
<protein>
    <submittedName>
        <fullName evidence="1">Uncharacterized protein</fullName>
    </submittedName>
</protein>
<gene>
    <name evidence="1" type="ORF">ACZ11_06795</name>
</gene>
<dbReference type="PATRIC" id="fig|582475.4.peg.835"/>
<proteinExistence type="predicted"/>
<dbReference type="GeneID" id="96601652"/>
<accession>A0A0K9FBB5</accession>
<organism evidence="1 2">
    <name type="scientific">Lysinibacillus xylanilyticus</name>
    <dbReference type="NCBI Taxonomy" id="582475"/>
    <lineage>
        <taxon>Bacteria</taxon>
        <taxon>Bacillati</taxon>
        <taxon>Bacillota</taxon>
        <taxon>Bacilli</taxon>
        <taxon>Bacillales</taxon>
        <taxon>Bacillaceae</taxon>
        <taxon>Lysinibacillus</taxon>
    </lineage>
</organism>
<evidence type="ECO:0000313" key="2">
    <source>
        <dbReference type="Proteomes" id="UP000037326"/>
    </source>
</evidence>
<evidence type="ECO:0000313" key="1">
    <source>
        <dbReference type="EMBL" id="KMY31889.1"/>
    </source>
</evidence>
<name>A0A0K9FBB5_9BACI</name>
<sequence>MYQLIKKALEPYSLGNKSLIIEKELHIGSWNNDLHYKIVADGKKFLQGSLKRSVPWLLL</sequence>
<comment type="caution">
    <text evidence="1">The sequence shown here is derived from an EMBL/GenBank/DDBJ whole genome shotgun (WGS) entry which is preliminary data.</text>
</comment>
<dbReference type="RefSeq" id="WP_049664716.1">
    <property type="nucleotide sequence ID" value="NZ_JBIVOC010000022.1"/>
</dbReference>
<dbReference type="OrthoDB" id="2923391at2"/>
<dbReference type="AlphaFoldDB" id="A0A0K9FBB5"/>
<dbReference type="EMBL" id="LFXJ01000005">
    <property type="protein sequence ID" value="KMY31889.1"/>
    <property type="molecule type" value="Genomic_DNA"/>
</dbReference>
<reference evidence="2" key="1">
    <citation type="submission" date="2015-07" db="EMBL/GenBank/DDBJ databases">
        <authorList>
            <consortium name="Consortium for Microbial Forensics and Genomics (microFORGE)"/>
            <person name="Knight B.M."/>
            <person name="Roberts D.P."/>
            <person name="Lin D."/>
            <person name="Hari K."/>
            <person name="Fletcher J."/>
            <person name="Melcher U."/>
            <person name="Blagden T."/>
            <person name="Winegar R.A."/>
        </authorList>
    </citation>
    <scope>NUCLEOTIDE SEQUENCE [LARGE SCALE GENOMIC DNA]</scope>
    <source>
        <strain evidence="2">DSM 23493</strain>
    </source>
</reference>